<keyword evidence="2" id="KW-1185">Reference proteome</keyword>
<dbReference type="EMBL" id="JSUM01000012">
    <property type="protein sequence ID" value="KGQ70166.1"/>
    <property type="molecule type" value="Genomic_DNA"/>
</dbReference>
<organism evidence="1 2">
    <name type="scientific">Chelonobacter oris</name>
    <dbReference type="NCBI Taxonomy" id="505317"/>
    <lineage>
        <taxon>Bacteria</taxon>
        <taxon>Pseudomonadati</taxon>
        <taxon>Pseudomonadota</taxon>
        <taxon>Gammaproteobacteria</taxon>
        <taxon>Pasteurellales</taxon>
        <taxon>Pasteurellaceae</taxon>
        <taxon>Chelonobacter</taxon>
    </lineage>
</organism>
<reference evidence="1 2" key="1">
    <citation type="submission" date="2014-11" db="EMBL/GenBank/DDBJ databases">
        <title>Draft genome sequence of Chelonobacter oris 1662T, associated with respiratory disease in Hermann's Tortoises.</title>
        <authorList>
            <person name="Kudirkiene E."/>
            <person name="Hansen M.J."/>
            <person name="Bojesen A.M."/>
        </authorList>
    </citation>
    <scope>NUCLEOTIDE SEQUENCE [LARGE SCALE GENOMIC DNA]</scope>
    <source>
        <strain evidence="1 2">1662</strain>
    </source>
</reference>
<dbReference type="Proteomes" id="UP000030380">
    <property type="component" value="Unassembled WGS sequence"/>
</dbReference>
<dbReference type="InterPro" id="IPR029032">
    <property type="entry name" value="AhpD-like"/>
</dbReference>
<dbReference type="SUPFAM" id="SSF69118">
    <property type="entry name" value="AhpD-like"/>
    <property type="match status" value="1"/>
</dbReference>
<dbReference type="STRING" id="505317.OA57_07485"/>
<protein>
    <submittedName>
        <fullName evidence="1">Uncharacterized protein</fullName>
    </submittedName>
</protein>
<dbReference type="Gene3D" id="1.20.1290.10">
    <property type="entry name" value="AhpD-like"/>
    <property type="match status" value="1"/>
</dbReference>
<accession>A0A0A3ALJ9</accession>
<evidence type="ECO:0000313" key="2">
    <source>
        <dbReference type="Proteomes" id="UP000030380"/>
    </source>
</evidence>
<name>A0A0A3ALJ9_9PAST</name>
<evidence type="ECO:0000313" key="1">
    <source>
        <dbReference type="EMBL" id="KGQ70166.1"/>
    </source>
</evidence>
<dbReference type="RefSeq" id="WP_034615780.1">
    <property type="nucleotide sequence ID" value="NZ_JSUM01000012.1"/>
</dbReference>
<proteinExistence type="predicted"/>
<comment type="caution">
    <text evidence="1">The sequence shown here is derived from an EMBL/GenBank/DDBJ whole genome shotgun (WGS) entry which is preliminary data.</text>
</comment>
<dbReference type="AlphaFoldDB" id="A0A0A3ALJ9"/>
<sequence>MSHKSALSPEEIYSVSPTLAALTKTLISDDMWNRPILDKHDRAVITVAALIARQQIRLLHT</sequence>
<gene>
    <name evidence="1" type="ORF">OA57_07485</name>
</gene>